<keyword evidence="1" id="KW-0732">Signal</keyword>
<accession>A0A7W9M0A5</accession>
<feature type="chain" id="PRO_5038622379" description="WD40 repeat protein" evidence="1">
    <location>
        <begin position="27"/>
        <end position="410"/>
    </location>
</feature>
<evidence type="ECO:0008006" key="4">
    <source>
        <dbReference type="Google" id="ProtNLM"/>
    </source>
</evidence>
<organism evidence="2 3">
    <name type="scientific">Saccharothrix ecbatanensis</name>
    <dbReference type="NCBI Taxonomy" id="1105145"/>
    <lineage>
        <taxon>Bacteria</taxon>
        <taxon>Bacillati</taxon>
        <taxon>Actinomycetota</taxon>
        <taxon>Actinomycetes</taxon>
        <taxon>Pseudonocardiales</taxon>
        <taxon>Pseudonocardiaceae</taxon>
        <taxon>Saccharothrix</taxon>
    </lineage>
</organism>
<feature type="signal peptide" evidence="1">
    <location>
        <begin position="1"/>
        <end position="26"/>
    </location>
</feature>
<name>A0A7W9M0A5_9PSEU</name>
<evidence type="ECO:0000313" key="3">
    <source>
        <dbReference type="Proteomes" id="UP000552097"/>
    </source>
</evidence>
<comment type="caution">
    <text evidence="2">The sequence shown here is derived from an EMBL/GenBank/DDBJ whole genome shotgun (WGS) entry which is preliminary data.</text>
</comment>
<keyword evidence="3" id="KW-1185">Reference proteome</keyword>
<evidence type="ECO:0000256" key="1">
    <source>
        <dbReference type="SAM" id="SignalP"/>
    </source>
</evidence>
<dbReference type="AlphaFoldDB" id="A0A7W9M0A5"/>
<dbReference type="SUPFAM" id="SSF82171">
    <property type="entry name" value="DPP6 N-terminal domain-like"/>
    <property type="match status" value="1"/>
</dbReference>
<evidence type="ECO:0000313" key="2">
    <source>
        <dbReference type="EMBL" id="MBB5802573.1"/>
    </source>
</evidence>
<reference evidence="2 3" key="1">
    <citation type="submission" date="2020-08" db="EMBL/GenBank/DDBJ databases">
        <title>Sequencing the genomes of 1000 actinobacteria strains.</title>
        <authorList>
            <person name="Klenk H.-P."/>
        </authorList>
    </citation>
    <scope>NUCLEOTIDE SEQUENCE [LARGE SCALE GENOMIC DNA]</scope>
    <source>
        <strain evidence="2 3">DSM 45486</strain>
    </source>
</reference>
<sequence length="410" mass="43753">MRKLRRLVVALVAITAVVVPSAPAGAAAATPRLTRVDTDTAGQPDPKGGVVFTGLSGDGRHALLAAYSHSTLVPAPHRTPADQGVYLVRKDLQSGALVLVSVRENGSPLAVSWEAGMGHTGTTFAYAGRVNAGPMVLYYRDLTSGVRPIYTMSGDWSPNKITLSSDGRWLSWLARNNAAGGVIIRHDLHTGQTTRLLECADPLTGCYIYTGPLFSDDGTTIALQYRKTPADPIRLAVLDPGAVEPRILPEGVQGEGFVISGNGKWIFYGRGSGCPGCGGGRFELKRIATTPGASPQLLRAWEDGVTWGLYPTSSDRTGTLVGYFRQTGDSGKYYAAARGYLHDMLTGIETRLPEPRTELAYAAQPKISSNSRVAVFVESCLSATSCYPTGTYAVALTTLLPGRMWAFDQR</sequence>
<dbReference type="EMBL" id="JACHMO010000001">
    <property type="protein sequence ID" value="MBB5802573.1"/>
    <property type="molecule type" value="Genomic_DNA"/>
</dbReference>
<dbReference type="Gene3D" id="2.120.10.30">
    <property type="entry name" value="TolB, C-terminal domain"/>
    <property type="match status" value="1"/>
</dbReference>
<dbReference type="RefSeq" id="WP_184919349.1">
    <property type="nucleotide sequence ID" value="NZ_JACHMO010000001.1"/>
</dbReference>
<dbReference type="InterPro" id="IPR011042">
    <property type="entry name" value="6-blade_b-propeller_TolB-like"/>
</dbReference>
<proteinExistence type="predicted"/>
<protein>
    <recommendedName>
        <fullName evidence="4">WD40 repeat protein</fullName>
    </recommendedName>
</protein>
<gene>
    <name evidence="2" type="ORF">F4560_002341</name>
</gene>
<dbReference type="Proteomes" id="UP000552097">
    <property type="component" value="Unassembled WGS sequence"/>
</dbReference>